<evidence type="ECO:0000313" key="8">
    <source>
        <dbReference type="EnsemblMetazoa" id="CLYHEMP023312.2"/>
    </source>
</evidence>
<organism evidence="8 9">
    <name type="scientific">Clytia hemisphaerica</name>
    <dbReference type="NCBI Taxonomy" id="252671"/>
    <lineage>
        <taxon>Eukaryota</taxon>
        <taxon>Metazoa</taxon>
        <taxon>Cnidaria</taxon>
        <taxon>Hydrozoa</taxon>
        <taxon>Hydroidolina</taxon>
        <taxon>Leptothecata</taxon>
        <taxon>Obeliida</taxon>
        <taxon>Clytiidae</taxon>
        <taxon>Clytia</taxon>
    </lineage>
</organism>
<dbReference type="Gene3D" id="4.10.1050.10">
    <property type="entry name" value="At2g23090-like"/>
    <property type="match status" value="1"/>
</dbReference>
<protein>
    <recommendedName>
        <fullName evidence="7">C2H2-type domain-containing protein</fullName>
    </recommendedName>
</protein>
<dbReference type="PANTHER" id="PTHR21146:SF0">
    <property type="entry name" value="BLOC-1-RELATED COMPLEX SUBUNIT 8"/>
    <property type="match status" value="1"/>
</dbReference>
<keyword evidence="4" id="KW-0458">Lysosome</keyword>
<evidence type="ECO:0000256" key="1">
    <source>
        <dbReference type="ARBA" id="ARBA00004656"/>
    </source>
</evidence>
<sequence>MDNLVEQFASKAYPPTGPMDLHYTNKQSNYTKHSGLRHLDPETDFKVRRIIAQVNETAHIAVNEPSMGLFRIQEHVHRTLPQLVQRKTELKENLQKINDTLYDLNLSVDVIDSMSYIPHFTRIQEAMKTAIETKRKLNIKEEQERTRLELNAKKAERANRSLSQNEPAEGFICPVCKHALQNQDALISHWQEQHSLDTFANDCFEDVAMPVSPEPGQSEGGATSTKGETPEYIVEQDNDLTVIDIRPNERLNERQFSECEDVVKSFVDEEDILEASLWLQGTNEDSASPASSSGRVSPETRTENVDEESSAGDIS</sequence>
<dbReference type="Proteomes" id="UP000594262">
    <property type="component" value="Unplaced"/>
</dbReference>
<evidence type="ECO:0000313" key="9">
    <source>
        <dbReference type="Proteomes" id="UP000594262"/>
    </source>
</evidence>
<evidence type="ECO:0000259" key="7">
    <source>
        <dbReference type="PROSITE" id="PS00028"/>
    </source>
</evidence>
<keyword evidence="3" id="KW-0472">Membrane</keyword>
<evidence type="ECO:0000256" key="4">
    <source>
        <dbReference type="ARBA" id="ARBA00023228"/>
    </source>
</evidence>
<evidence type="ECO:0000256" key="6">
    <source>
        <dbReference type="SAM" id="MobiDB-lite"/>
    </source>
</evidence>
<comment type="similarity">
    <text evidence="2">Belongs to the BORCS8 family.</text>
</comment>
<feature type="region of interest" description="Disordered" evidence="6">
    <location>
        <begin position="279"/>
        <end position="315"/>
    </location>
</feature>
<dbReference type="OrthoDB" id="10044187at2759"/>
<accession>A0A7M5XJI6</accession>
<dbReference type="InterPro" id="IPR019320">
    <property type="entry name" value="BORCS8"/>
</dbReference>
<dbReference type="SUPFAM" id="SSF118359">
    <property type="entry name" value="Expressed protein At2g23090/F21P24.15"/>
    <property type="match status" value="1"/>
</dbReference>
<reference evidence="8" key="1">
    <citation type="submission" date="2021-01" db="UniProtKB">
        <authorList>
            <consortium name="EnsemblMetazoa"/>
        </authorList>
    </citation>
    <scope>IDENTIFICATION</scope>
</reference>
<dbReference type="AlphaFoldDB" id="A0A7M5XJI6"/>
<dbReference type="PROSITE" id="PS00028">
    <property type="entry name" value="ZINC_FINGER_C2H2_1"/>
    <property type="match status" value="1"/>
</dbReference>
<evidence type="ECO:0000256" key="2">
    <source>
        <dbReference type="ARBA" id="ARBA00010463"/>
    </source>
</evidence>
<comment type="subcellular location">
    <subcellularLocation>
        <location evidence="1">Lysosome membrane</location>
    </subcellularLocation>
</comment>
<dbReference type="GO" id="GO:0005765">
    <property type="term" value="C:lysosomal membrane"/>
    <property type="evidence" value="ECO:0007669"/>
    <property type="project" value="UniProtKB-SubCell"/>
</dbReference>
<name>A0A7M5XJI6_9CNID</name>
<dbReference type="InterPro" id="IPR013087">
    <property type="entry name" value="Znf_C2H2_type"/>
</dbReference>
<proteinExistence type="inferred from homology"/>
<keyword evidence="9" id="KW-1185">Reference proteome</keyword>
<dbReference type="Pfam" id="PF10167">
    <property type="entry name" value="BORCS8"/>
    <property type="match status" value="1"/>
</dbReference>
<evidence type="ECO:0000256" key="3">
    <source>
        <dbReference type="ARBA" id="ARBA00023136"/>
    </source>
</evidence>
<dbReference type="GeneID" id="136811840"/>
<evidence type="ECO:0000256" key="5">
    <source>
        <dbReference type="SAM" id="Coils"/>
    </source>
</evidence>
<dbReference type="EnsemblMetazoa" id="CLYHEMT023312.2">
    <property type="protein sequence ID" value="CLYHEMP023312.2"/>
    <property type="gene ID" value="CLYHEMG023312"/>
</dbReference>
<feature type="coiled-coil region" evidence="5">
    <location>
        <begin position="80"/>
        <end position="165"/>
    </location>
</feature>
<feature type="compositionally biased region" description="Acidic residues" evidence="6">
    <location>
        <begin position="305"/>
        <end position="315"/>
    </location>
</feature>
<dbReference type="GO" id="GO:0099078">
    <property type="term" value="C:BORC complex"/>
    <property type="evidence" value="ECO:0007669"/>
    <property type="project" value="TreeGrafter"/>
</dbReference>
<keyword evidence="5" id="KW-0175">Coiled coil</keyword>
<dbReference type="PANTHER" id="PTHR21146">
    <property type="entry name" value="MEF2B PROTEIN"/>
    <property type="match status" value="1"/>
</dbReference>
<feature type="domain" description="C2H2-type" evidence="7">
    <location>
        <begin position="173"/>
        <end position="194"/>
    </location>
</feature>
<dbReference type="InterPro" id="IPR026939">
    <property type="entry name" value="ZNF706/At2g23090_sf"/>
</dbReference>
<dbReference type="RefSeq" id="XP_066924569.1">
    <property type="nucleotide sequence ID" value="XM_067068468.1"/>
</dbReference>